<dbReference type="InterPro" id="IPR016039">
    <property type="entry name" value="Thiolase-like"/>
</dbReference>
<feature type="compositionally biased region" description="Acidic residues" evidence="11">
    <location>
        <begin position="405"/>
        <end position="415"/>
    </location>
</feature>
<evidence type="ECO:0000313" key="14">
    <source>
        <dbReference type="Proteomes" id="UP000271241"/>
    </source>
</evidence>
<accession>A0A4P9XUT7</accession>
<dbReference type="GO" id="GO:0004315">
    <property type="term" value="F:3-oxoacyl-[acyl-carrier-protein] synthase activity"/>
    <property type="evidence" value="ECO:0007669"/>
    <property type="project" value="InterPro"/>
</dbReference>
<dbReference type="PANTHER" id="PTHR11712">
    <property type="entry name" value="POLYKETIDE SYNTHASE-RELATED"/>
    <property type="match status" value="1"/>
</dbReference>
<dbReference type="SUPFAM" id="SSF53901">
    <property type="entry name" value="Thiolase-like"/>
    <property type="match status" value="2"/>
</dbReference>
<dbReference type="NCBIfam" id="NF005589">
    <property type="entry name" value="PRK07314.1"/>
    <property type="match status" value="1"/>
</dbReference>
<evidence type="ECO:0000256" key="3">
    <source>
        <dbReference type="ARBA" id="ARBA00022679"/>
    </source>
</evidence>
<feature type="region of interest" description="Disordered" evidence="11">
    <location>
        <begin position="390"/>
        <end position="415"/>
    </location>
</feature>
<evidence type="ECO:0000256" key="1">
    <source>
        <dbReference type="ARBA" id="ARBA00008467"/>
    </source>
</evidence>
<dbReference type="PANTHER" id="PTHR11712:SF336">
    <property type="entry name" value="3-OXOACYL-[ACYL-CARRIER-PROTEIN] SYNTHASE, MITOCHONDRIAL"/>
    <property type="match status" value="1"/>
</dbReference>
<evidence type="ECO:0000259" key="12">
    <source>
        <dbReference type="PROSITE" id="PS52004"/>
    </source>
</evidence>
<dbReference type="Pfam" id="PF00109">
    <property type="entry name" value="ketoacyl-synt"/>
    <property type="match status" value="1"/>
</dbReference>
<evidence type="ECO:0000256" key="7">
    <source>
        <dbReference type="ARBA" id="ARBA00023315"/>
    </source>
</evidence>
<dbReference type="Proteomes" id="UP000271241">
    <property type="component" value="Unassembled WGS sequence"/>
</dbReference>
<sequence length="461" mass="48406">MTSTVARRVVVTGLGIVCPLGVGVKHAWRRLVAGESGIVSLVGPDAPEHLRGRFDKLPSTVAGVVPRGARQDGKFDPADWFERKELRNFATFTQYALAAAQEALEDAGWTNKLTAAQKERTGVCIGSGMGSFEDIYDSSLTFGKLGARQISPLFVPRILVNMAAGQLSIKHGFCGPNHAVATACTTGAHAIGDASRFIRYGDADVMVAGGTEACVHPLAIAGFARARSLATRFNERPQEASRPFDRDRDGFVIGEGAAVVVLEELEHARCRNAHIYAELSGYGLSGDAHHMTSPPPDGAGAALAMQRAIANAGLQPADIGYVNAHATSTPIGDVCEHRAIRSTLLTDVRARPFAVSSCKGATGHLLGAAGAAEALFTMLAVHQNMLPPTANLHAPSATTGGARPDDDDGSSDDDDVAAEAFDLDYVPRVGRQPSAPLQHALSNSFGFGGTNASLCISRYVE</sequence>
<name>A0A4P9XUT7_9FUNG</name>
<evidence type="ECO:0000256" key="10">
    <source>
        <dbReference type="RuleBase" id="RU003694"/>
    </source>
</evidence>
<feature type="active site" description="For beta-ketoacyl synthase activity" evidence="9">
    <location>
        <position position="184"/>
    </location>
</feature>
<dbReference type="InterPro" id="IPR014030">
    <property type="entry name" value="Ketoacyl_synth_N"/>
</dbReference>
<evidence type="ECO:0000256" key="9">
    <source>
        <dbReference type="PIRSR" id="PIRSR000447-1"/>
    </source>
</evidence>
<dbReference type="InterPro" id="IPR020841">
    <property type="entry name" value="PKS_Beta-ketoAc_synthase_dom"/>
</dbReference>
<reference evidence="14" key="1">
    <citation type="journal article" date="2018" name="Nat. Microbiol.">
        <title>Leveraging single-cell genomics to expand the fungal tree of life.</title>
        <authorList>
            <person name="Ahrendt S.R."/>
            <person name="Quandt C.A."/>
            <person name="Ciobanu D."/>
            <person name="Clum A."/>
            <person name="Salamov A."/>
            <person name="Andreopoulos B."/>
            <person name="Cheng J.F."/>
            <person name="Woyke T."/>
            <person name="Pelin A."/>
            <person name="Henrissat B."/>
            <person name="Reynolds N.K."/>
            <person name="Benny G.L."/>
            <person name="Smith M.E."/>
            <person name="James T.Y."/>
            <person name="Grigoriev I.V."/>
        </authorList>
    </citation>
    <scope>NUCLEOTIDE SEQUENCE [LARGE SCALE GENOMIC DNA]</scope>
    <source>
        <strain evidence="14">RSA 1356</strain>
    </source>
</reference>
<gene>
    <name evidence="13" type="ORF">THASP1DRAFT_13490</name>
</gene>
<dbReference type="PROSITE" id="PS52004">
    <property type="entry name" value="KS3_2"/>
    <property type="match status" value="1"/>
</dbReference>
<dbReference type="CDD" id="cd00834">
    <property type="entry name" value="KAS_I_II"/>
    <property type="match status" value="1"/>
</dbReference>
<keyword evidence="3 8" id="KW-0808">Transferase</keyword>
<dbReference type="InterPro" id="IPR000794">
    <property type="entry name" value="Beta-ketoacyl_synthase"/>
</dbReference>
<keyword evidence="14" id="KW-1185">Reference proteome</keyword>
<keyword evidence="7" id="KW-0012">Acyltransferase</keyword>
<keyword evidence="4" id="KW-0276">Fatty acid metabolism</keyword>
<evidence type="ECO:0000313" key="13">
    <source>
        <dbReference type="EMBL" id="RKP09986.1"/>
    </source>
</evidence>
<dbReference type="Pfam" id="PF02801">
    <property type="entry name" value="Ketoacyl-synt_C"/>
    <property type="match status" value="1"/>
</dbReference>
<organism evidence="13 14">
    <name type="scientific">Thamnocephalis sphaerospora</name>
    <dbReference type="NCBI Taxonomy" id="78915"/>
    <lineage>
        <taxon>Eukaryota</taxon>
        <taxon>Fungi</taxon>
        <taxon>Fungi incertae sedis</taxon>
        <taxon>Zoopagomycota</taxon>
        <taxon>Zoopagomycotina</taxon>
        <taxon>Zoopagomycetes</taxon>
        <taxon>Zoopagales</taxon>
        <taxon>Sigmoideomycetaceae</taxon>
        <taxon>Thamnocephalis</taxon>
    </lineage>
</organism>
<dbReference type="GO" id="GO:0006633">
    <property type="term" value="P:fatty acid biosynthetic process"/>
    <property type="evidence" value="ECO:0007669"/>
    <property type="project" value="UniProtKB-KW"/>
</dbReference>
<proteinExistence type="inferred from homology"/>
<dbReference type="PIRSF" id="PIRSF000447">
    <property type="entry name" value="KAS_II"/>
    <property type="match status" value="1"/>
</dbReference>
<evidence type="ECO:0000256" key="5">
    <source>
        <dbReference type="ARBA" id="ARBA00023098"/>
    </source>
</evidence>
<evidence type="ECO:0000256" key="11">
    <source>
        <dbReference type="SAM" id="MobiDB-lite"/>
    </source>
</evidence>
<keyword evidence="5" id="KW-0443">Lipid metabolism</keyword>
<dbReference type="SMART" id="SM00825">
    <property type="entry name" value="PKS_KS"/>
    <property type="match status" value="1"/>
</dbReference>
<dbReference type="AlphaFoldDB" id="A0A4P9XUT7"/>
<dbReference type="InterPro" id="IPR017568">
    <property type="entry name" value="3-oxoacyl-ACP_synth-2"/>
</dbReference>
<dbReference type="GO" id="GO:0005739">
    <property type="term" value="C:mitochondrion"/>
    <property type="evidence" value="ECO:0007669"/>
    <property type="project" value="TreeGrafter"/>
</dbReference>
<dbReference type="EMBL" id="KZ992476">
    <property type="protein sequence ID" value="RKP09986.1"/>
    <property type="molecule type" value="Genomic_DNA"/>
</dbReference>
<dbReference type="FunFam" id="3.40.47.10:FF:000009">
    <property type="entry name" value="3-oxoacyl-[acyl-carrier-protein] synthase 2"/>
    <property type="match status" value="1"/>
</dbReference>
<feature type="domain" description="Ketosynthase family 3 (KS3)" evidence="12">
    <location>
        <begin position="6"/>
        <end position="458"/>
    </location>
</feature>
<dbReference type="PROSITE" id="PS00606">
    <property type="entry name" value="KS3_1"/>
    <property type="match status" value="1"/>
</dbReference>
<dbReference type="STRING" id="78915.A0A4P9XUT7"/>
<evidence type="ECO:0000256" key="2">
    <source>
        <dbReference type="ARBA" id="ARBA00022516"/>
    </source>
</evidence>
<keyword evidence="2 8" id="KW-0444">Lipid biosynthesis</keyword>
<dbReference type="InterPro" id="IPR014031">
    <property type="entry name" value="Ketoacyl_synth_C"/>
</dbReference>
<dbReference type="OrthoDB" id="5334845at2759"/>
<comment type="similarity">
    <text evidence="1 8 10">Belongs to the thiolase-like superfamily. Beta-ketoacyl-ACP synthases family.</text>
</comment>
<dbReference type="Gene3D" id="3.40.47.10">
    <property type="match status" value="1"/>
</dbReference>
<evidence type="ECO:0000256" key="8">
    <source>
        <dbReference type="PIRNR" id="PIRNR000447"/>
    </source>
</evidence>
<dbReference type="InterPro" id="IPR018201">
    <property type="entry name" value="Ketoacyl_synth_AS"/>
</dbReference>
<evidence type="ECO:0000256" key="4">
    <source>
        <dbReference type="ARBA" id="ARBA00022832"/>
    </source>
</evidence>
<evidence type="ECO:0000256" key="6">
    <source>
        <dbReference type="ARBA" id="ARBA00023160"/>
    </source>
</evidence>
<protein>
    <recommendedName>
        <fullName evidence="8">3-oxoacyl-[acyl-carrier-protein] synthase</fullName>
    </recommendedName>
</protein>
<keyword evidence="6 8" id="KW-0275">Fatty acid biosynthesis</keyword>